<evidence type="ECO:0000256" key="14">
    <source>
        <dbReference type="ARBA" id="ARBA00068837"/>
    </source>
</evidence>
<dbReference type="GO" id="GO:0005829">
    <property type="term" value="C:cytosol"/>
    <property type="evidence" value="ECO:0007669"/>
    <property type="project" value="TreeGrafter"/>
</dbReference>
<dbReference type="PANTHER" id="PTHR45852">
    <property type="entry name" value="SER/THR-PROTEIN KINASE RIO2"/>
    <property type="match status" value="1"/>
</dbReference>
<dbReference type="AlphaFoldDB" id="A0AAV8A6C6"/>
<evidence type="ECO:0000313" key="18">
    <source>
        <dbReference type="Proteomes" id="UP001146793"/>
    </source>
</evidence>
<organism evidence="17 18">
    <name type="scientific">Anaeramoeba flamelloides</name>
    <dbReference type="NCBI Taxonomy" id="1746091"/>
    <lineage>
        <taxon>Eukaryota</taxon>
        <taxon>Metamonada</taxon>
        <taxon>Anaeramoebidae</taxon>
        <taxon>Anaeramoeba</taxon>
    </lineage>
</organism>
<dbReference type="EMBL" id="JANTQA010000015">
    <property type="protein sequence ID" value="KAJ3448556.1"/>
    <property type="molecule type" value="Genomic_DNA"/>
</dbReference>
<dbReference type="EC" id="2.7.11.1" evidence="3"/>
<evidence type="ECO:0000256" key="4">
    <source>
        <dbReference type="ARBA" id="ARBA00022527"/>
    </source>
</evidence>
<keyword evidence="5" id="KW-0808">Transferase</keyword>
<dbReference type="InterPro" id="IPR018934">
    <property type="entry name" value="RIO_dom"/>
</dbReference>
<feature type="region of interest" description="Disordered" evidence="15">
    <location>
        <begin position="302"/>
        <end position="333"/>
    </location>
</feature>
<dbReference type="Gene3D" id="1.10.10.10">
    <property type="entry name" value="Winged helix-like DNA-binding domain superfamily/Winged helix DNA-binding domain"/>
    <property type="match status" value="1"/>
</dbReference>
<dbReference type="SUPFAM" id="SSF56112">
    <property type="entry name" value="Protein kinase-like (PK-like)"/>
    <property type="match status" value="1"/>
</dbReference>
<dbReference type="InterPro" id="IPR015285">
    <property type="entry name" value="RIO2_wHTH_N"/>
</dbReference>
<keyword evidence="10" id="KW-0460">Magnesium</keyword>
<protein>
    <recommendedName>
        <fullName evidence="13">Serine/threonine-protein kinase RIO2</fullName>
        <ecNumber evidence="3">2.7.11.1</ecNumber>
    </recommendedName>
    <alternativeName>
        <fullName evidence="14">Serine/threonine-protein kinase rio2</fullName>
    </alternativeName>
</protein>
<dbReference type="InterPro" id="IPR030484">
    <property type="entry name" value="Rio2"/>
</dbReference>
<keyword evidence="6" id="KW-0479">Metal-binding</keyword>
<feature type="domain" description="RIO kinase" evidence="16">
    <location>
        <begin position="64"/>
        <end position="292"/>
    </location>
</feature>
<feature type="compositionally biased region" description="Acidic residues" evidence="15">
    <location>
        <begin position="397"/>
        <end position="425"/>
    </location>
</feature>
<sequence length="498" mass="59001">MRLDVSVFKFLRNEHFRVLIGIELGMRNHSIVPTNLIQKLSKLKHGGIYSLINSLHKFKLVHHESKPYDGYKLTYLGYDYLALRTFVKRGTITSVGRKIGTGKESDVYEVMGKNENEVLCLKLHRLGRTSFRDVKRKRGYLKNRNASSWLYLSRLSALKEFAYMRALYIRKFPVPRPVDSSRHAVLMSYVEGAPLCQITYLEKPNLVIHQMFDMMERLARHGLVHCDFNEFNVIIDDNHKVTLFDFPQMIPIDHPQAEEFFFRDVNFVKKFFARKFNLKFTRKVVFPKEVVQNTLLEKKDIKNKKDQEEQEVQQQEEENNKNEDKKEEKEKITTLIPKFQADLDLELMEEIRKNKSTRIAKRKDKWEKELEDGVESYSSSSGSEEPNQLENENKSDEEGENESTSENENESSDENESSYESENGNEENSNTKEMEKEKEKEKEKENEKHEDQEQEHRIHRKVKRALDKKHNNYKFRNKRKIKGSRKKNRRETSNNGLF</sequence>
<keyword evidence="7" id="KW-0547">Nucleotide-binding</keyword>
<dbReference type="FunFam" id="3.30.200.20:FF:000052">
    <property type="entry name" value="Serine/threonine-protein kinase RIO2"/>
    <property type="match status" value="1"/>
</dbReference>
<evidence type="ECO:0000256" key="5">
    <source>
        <dbReference type="ARBA" id="ARBA00022679"/>
    </source>
</evidence>
<dbReference type="Gene3D" id="1.10.510.10">
    <property type="entry name" value="Transferase(Phosphotransferase) domain 1"/>
    <property type="match status" value="1"/>
</dbReference>
<keyword evidence="8 17" id="KW-0418">Kinase</keyword>
<gene>
    <name evidence="17" type="ORF">M0812_01037</name>
</gene>
<dbReference type="GO" id="GO:0030490">
    <property type="term" value="P:maturation of SSU-rRNA"/>
    <property type="evidence" value="ECO:0007669"/>
    <property type="project" value="TreeGrafter"/>
</dbReference>
<dbReference type="Gene3D" id="3.30.200.20">
    <property type="entry name" value="Phosphorylase Kinase, domain 1"/>
    <property type="match status" value="1"/>
</dbReference>
<feature type="region of interest" description="Disordered" evidence="15">
    <location>
        <begin position="372"/>
        <end position="498"/>
    </location>
</feature>
<comment type="catalytic activity">
    <reaction evidence="12">
        <text>L-seryl-[protein] + ATP = O-phospho-L-seryl-[protein] + ADP + H(+)</text>
        <dbReference type="Rhea" id="RHEA:17989"/>
        <dbReference type="Rhea" id="RHEA-COMP:9863"/>
        <dbReference type="Rhea" id="RHEA-COMP:11604"/>
        <dbReference type="ChEBI" id="CHEBI:15378"/>
        <dbReference type="ChEBI" id="CHEBI:29999"/>
        <dbReference type="ChEBI" id="CHEBI:30616"/>
        <dbReference type="ChEBI" id="CHEBI:83421"/>
        <dbReference type="ChEBI" id="CHEBI:456216"/>
        <dbReference type="EC" id="2.7.11.1"/>
    </reaction>
</comment>
<dbReference type="Pfam" id="PF09202">
    <property type="entry name" value="Rio2_N"/>
    <property type="match status" value="1"/>
</dbReference>
<comment type="cofactor">
    <cofactor evidence="1">
        <name>Mg(2+)</name>
        <dbReference type="ChEBI" id="CHEBI:18420"/>
    </cofactor>
</comment>
<dbReference type="PANTHER" id="PTHR45852:SF1">
    <property type="entry name" value="SERINE_THREONINE-PROTEIN KINASE RIO2"/>
    <property type="match status" value="1"/>
</dbReference>
<dbReference type="SUPFAM" id="SSF46785">
    <property type="entry name" value="Winged helix' DNA-binding domain"/>
    <property type="match status" value="1"/>
</dbReference>
<dbReference type="FunFam" id="1.10.10.10:FF:000053">
    <property type="entry name" value="Serine/threonine-protein kinase RIO2"/>
    <property type="match status" value="1"/>
</dbReference>
<name>A0AAV8A6C6_9EUKA</name>
<feature type="compositionally biased region" description="Low complexity" evidence="15">
    <location>
        <begin position="375"/>
        <end position="385"/>
    </location>
</feature>
<evidence type="ECO:0000256" key="7">
    <source>
        <dbReference type="ARBA" id="ARBA00022741"/>
    </source>
</evidence>
<evidence type="ECO:0000256" key="6">
    <source>
        <dbReference type="ARBA" id="ARBA00022723"/>
    </source>
</evidence>
<evidence type="ECO:0000256" key="1">
    <source>
        <dbReference type="ARBA" id="ARBA00001946"/>
    </source>
</evidence>
<dbReference type="SMART" id="SM00090">
    <property type="entry name" value="RIO"/>
    <property type="match status" value="1"/>
</dbReference>
<feature type="compositionally biased region" description="Acidic residues" evidence="15">
    <location>
        <begin position="308"/>
        <end position="317"/>
    </location>
</feature>
<dbReference type="GO" id="GO:0005524">
    <property type="term" value="F:ATP binding"/>
    <property type="evidence" value="ECO:0007669"/>
    <property type="project" value="UniProtKB-KW"/>
</dbReference>
<evidence type="ECO:0000313" key="17">
    <source>
        <dbReference type="EMBL" id="KAJ3448556.1"/>
    </source>
</evidence>
<reference evidence="17" key="1">
    <citation type="submission" date="2022-08" db="EMBL/GenBank/DDBJ databases">
        <title>Novel sulphate-reducing endosymbionts in the free-living metamonad Anaeramoeba.</title>
        <authorList>
            <person name="Jerlstrom-Hultqvist J."/>
            <person name="Cepicka I."/>
            <person name="Gallot-Lavallee L."/>
            <person name="Salas-Leiva D."/>
            <person name="Curtis B.A."/>
            <person name="Zahonova K."/>
            <person name="Pipaliya S."/>
            <person name="Dacks J."/>
            <person name="Roger A.J."/>
        </authorList>
    </citation>
    <scope>NUCLEOTIDE SEQUENCE</scope>
    <source>
        <strain evidence="17">Busselton2</strain>
    </source>
</reference>
<comment type="caution">
    <text evidence="17">The sequence shown here is derived from an EMBL/GenBank/DDBJ whole genome shotgun (WGS) entry which is preliminary data.</text>
</comment>
<evidence type="ECO:0000256" key="13">
    <source>
        <dbReference type="ARBA" id="ARBA00068353"/>
    </source>
</evidence>
<evidence type="ECO:0000256" key="2">
    <source>
        <dbReference type="ARBA" id="ARBA00009196"/>
    </source>
</evidence>
<dbReference type="GO" id="GO:0004674">
    <property type="term" value="F:protein serine/threonine kinase activity"/>
    <property type="evidence" value="ECO:0007669"/>
    <property type="project" value="UniProtKB-KW"/>
</dbReference>
<feature type="compositionally biased region" description="Basic and acidic residues" evidence="15">
    <location>
        <begin position="318"/>
        <end position="332"/>
    </location>
</feature>
<evidence type="ECO:0000256" key="10">
    <source>
        <dbReference type="ARBA" id="ARBA00022842"/>
    </source>
</evidence>
<evidence type="ECO:0000256" key="11">
    <source>
        <dbReference type="ARBA" id="ARBA00047899"/>
    </source>
</evidence>
<keyword evidence="9" id="KW-0067">ATP-binding</keyword>
<keyword evidence="4" id="KW-0723">Serine/threonine-protein kinase</keyword>
<evidence type="ECO:0000256" key="8">
    <source>
        <dbReference type="ARBA" id="ARBA00022777"/>
    </source>
</evidence>
<evidence type="ECO:0000259" key="16">
    <source>
        <dbReference type="SMART" id="SM00090"/>
    </source>
</evidence>
<dbReference type="Pfam" id="PF01163">
    <property type="entry name" value="RIO1"/>
    <property type="match status" value="1"/>
</dbReference>
<accession>A0AAV8A6C6</accession>
<comment type="similarity">
    <text evidence="2">Belongs to the protein kinase superfamily. RIO-type Ser/Thr kinase family.</text>
</comment>
<feature type="compositionally biased region" description="Basic and acidic residues" evidence="15">
    <location>
        <begin position="429"/>
        <end position="456"/>
    </location>
</feature>
<evidence type="ECO:0000256" key="9">
    <source>
        <dbReference type="ARBA" id="ARBA00022840"/>
    </source>
</evidence>
<evidence type="ECO:0000256" key="12">
    <source>
        <dbReference type="ARBA" id="ARBA00048679"/>
    </source>
</evidence>
<feature type="compositionally biased region" description="Basic residues" evidence="15">
    <location>
        <begin position="471"/>
        <end position="489"/>
    </location>
</feature>
<dbReference type="InterPro" id="IPR011009">
    <property type="entry name" value="Kinase-like_dom_sf"/>
</dbReference>
<evidence type="ECO:0000256" key="3">
    <source>
        <dbReference type="ARBA" id="ARBA00012513"/>
    </source>
</evidence>
<evidence type="ECO:0000256" key="15">
    <source>
        <dbReference type="SAM" id="MobiDB-lite"/>
    </source>
</evidence>
<comment type="catalytic activity">
    <reaction evidence="11">
        <text>L-threonyl-[protein] + ATP = O-phospho-L-threonyl-[protein] + ADP + H(+)</text>
        <dbReference type="Rhea" id="RHEA:46608"/>
        <dbReference type="Rhea" id="RHEA-COMP:11060"/>
        <dbReference type="Rhea" id="RHEA-COMP:11605"/>
        <dbReference type="ChEBI" id="CHEBI:15378"/>
        <dbReference type="ChEBI" id="CHEBI:30013"/>
        <dbReference type="ChEBI" id="CHEBI:30616"/>
        <dbReference type="ChEBI" id="CHEBI:61977"/>
        <dbReference type="ChEBI" id="CHEBI:456216"/>
        <dbReference type="EC" id="2.7.11.1"/>
    </reaction>
</comment>
<dbReference type="InterPro" id="IPR036390">
    <property type="entry name" value="WH_DNA-bd_sf"/>
</dbReference>
<dbReference type="CDD" id="cd05144">
    <property type="entry name" value="RIO2_C"/>
    <property type="match status" value="1"/>
</dbReference>
<dbReference type="InterPro" id="IPR036388">
    <property type="entry name" value="WH-like_DNA-bd_sf"/>
</dbReference>
<proteinExistence type="inferred from homology"/>
<dbReference type="GO" id="GO:0030688">
    <property type="term" value="C:preribosome, small subunit precursor"/>
    <property type="evidence" value="ECO:0007669"/>
    <property type="project" value="TreeGrafter"/>
</dbReference>
<dbReference type="GO" id="GO:0046872">
    <property type="term" value="F:metal ion binding"/>
    <property type="evidence" value="ECO:0007669"/>
    <property type="project" value="UniProtKB-KW"/>
</dbReference>
<dbReference type="Proteomes" id="UP001146793">
    <property type="component" value="Unassembled WGS sequence"/>
</dbReference>
<dbReference type="InterPro" id="IPR000687">
    <property type="entry name" value="RIO_kinase"/>
</dbReference>